<dbReference type="EMBL" id="VZOJ01000057">
    <property type="protein sequence ID" value="KAB0638419.1"/>
    <property type="molecule type" value="Genomic_DNA"/>
</dbReference>
<proteinExistence type="predicted"/>
<dbReference type="GO" id="GO:0003677">
    <property type="term" value="F:DNA binding"/>
    <property type="evidence" value="ECO:0007669"/>
    <property type="project" value="InterPro"/>
</dbReference>
<dbReference type="OrthoDB" id="26212at2"/>
<evidence type="ECO:0000313" key="3">
    <source>
        <dbReference type="EMBL" id="VWC17160.1"/>
    </source>
</evidence>
<keyword evidence="4" id="KW-1185">Reference proteome</keyword>
<dbReference type="InterPro" id="IPR010093">
    <property type="entry name" value="SinI_DNA-bd"/>
</dbReference>
<dbReference type="Proteomes" id="UP000430232">
    <property type="component" value="Unassembled WGS sequence"/>
</dbReference>
<feature type="domain" description="Helix-turn-helix" evidence="1">
    <location>
        <begin position="15"/>
        <end position="57"/>
    </location>
</feature>
<gene>
    <name evidence="3" type="ORF">BLA24064_05603</name>
    <name evidence="2" type="ORF">F7R21_20000</name>
</gene>
<organism evidence="2 4">
    <name type="scientific">Burkholderia latens</name>
    <dbReference type="NCBI Taxonomy" id="488446"/>
    <lineage>
        <taxon>Bacteria</taxon>
        <taxon>Pseudomonadati</taxon>
        <taxon>Pseudomonadota</taxon>
        <taxon>Betaproteobacteria</taxon>
        <taxon>Burkholderiales</taxon>
        <taxon>Burkholderiaceae</taxon>
        <taxon>Burkholderia</taxon>
        <taxon>Burkholderia cepacia complex</taxon>
    </lineage>
</organism>
<evidence type="ECO:0000313" key="5">
    <source>
        <dbReference type="Proteomes" id="UP000494222"/>
    </source>
</evidence>
<dbReference type="Proteomes" id="UP000494222">
    <property type="component" value="Unassembled WGS sequence"/>
</dbReference>
<sequence>MPPTSMSDTICRWSADLLNVSRPYRVKLLESKALPYHKSGKHRRVRFSDLMRYKAERDQASANAMEAPHRYAIF</sequence>
<name>A0A6H9SR02_9BURK</name>
<reference evidence="3 5" key="2">
    <citation type="submission" date="2019-09" db="EMBL/GenBank/DDBJ databases">
        <authorList>
            <person name="Depoorter E."/>
        </authorList>
    </citation>
    <scope>NUCLEOTIDE SEQUENCE [LARGE SCALE GENOMIC DNA]</scope>
    <source>
        <strain evidence="3">LMG 24064</strain>
    </source>
</reference>
<evidence type="ECO:0000259" key="1">
    <source>
        <dbReference type="Pfam" id="PF12728"/>
    </source>
</evidence>
<accession>A0A6H9SR02</accession>
<dbReference type="InterPro" id="IPR041657">
    <property type="entry name" value="HTH_17"/>
</dbReference>
<reference evidence="2 4" key="1">
    <citation type="submission" date="2019-09" db="EMBL/GenBank/DDBJ databases">
        <title>Draft genome sequences of 48 bacterial type strains from the CCUG.</title>
        <authorList>
            <person name="Tunovic T."/>
            <person name="Pineiro-Iglesias B."/>
            <person name="Unosson C."/>
            <person name="Inganas E."/>
            <person name="Ohlen M."/>
            <person name="Cardew S."/>
            <person name="Jensie-Markopoulos S."/>
            <person name="Salva-Serra F."/>
            <person name="Jaen-Luchoro D."/>
            <person name="Karlsson R."/>
            <person name="Svensson-Stadler L."/>
            <person name="Chun J."/>
            <person name="Moore E."/>
        </authorList>
    </citation>
    <scope>NUCLEOTIDE SEQUENCE [LARGE SCALE GENOMIC DNA]</scope>
    <source>
        <strain evidence="2 4">CCUG 54555</strain>
    </source>
</reference>
<protein>
    <submittedName>
        <fullName evidence="3">DNA binding domain-containing protein</fullName>
    </submittedName>
    <submittedName>
        <fullName evidence="2">Helix-turn-helix domain-containing protein</fullName>
    </submittedName>
</protein>
<dbReference type="EMBL" id="CABVPL010000059">
    <property type="protein sequence ID" value="VWC17160.1"/>
    <property type="molecule type" value="Genomic_DNA"/>
</dbReference>
<dbReference type="Pfam" id="PF12728">
    <property type="entry name" value="HTH_17"/>
    <property type="match status" value="1"/>
</dbReference>
<evidence type="ECO:0000313" key="2">
    <source>
        <dbReference type="EMBL" id="KAB0638419.1"/>
    </source>
</evidence>
<dbReference type="AlphaFoldDB" id="A0A6H9SR02"/>
<dbReference type="NCBIfam" id="TIGR01764">
    <property type="entry name" value="excise"/>
    <property type="match status" value="1"/>
</dbReference>
<evidence type="ECO:0000313" key="4">
    <source>
        <dbReference type="Proteomes" id="UP000430232"/>
    </source>
</evidence>